<dbReference type="InParanoid" id="W4K3Z9"/>
<keyword evidence="1" id="KW-0472">Membrane</keyword>
<dbReference type="OrthoDB" id="5337378at2759"/>
<dbReference type="Proteomes" id="UP000030671">
    <property type="component" value="Unassembled WGS sequence"/>
</dbReference>
<dbReference type="KEGG" id="hir:HETIRDRAFT_440397"/>
<name>W4K3Z9_HETIT</name>
<accession>W4K3Z9</accession>
<reference evidence="2 3" key="1">
    <citation type="journal article" date="2012" name="New Phytol.">
        <title>Insight into trade-off between wood decay and parasitism from the genome of a fungal forest pathogen.</title>
        <authorList>
            <person name="Olson A."/>
            <person name="Aerts A."/>
            <person name="Asiegbu F."/>
            <person name="Belbahri L."/>
            <person name="Bouzid O."/>
            <person name="Broberg A."/>
            <person name="Canback B."/>
            <person name="Coutinho P.M."/>
            <person name="Cullen D."/>
            <person name="Dalman K."/>
            <person name="Deflorio G."/>
            <person name="van Diepen L.T."/>
            <person name="Dunand C."/>
            <person name="Duplessis S."/>
            <person name="Durling M."/>
            <person name="Gonthier P."/>
            <person name="Grimwood J."/>
            <person name="Fossdal C.G."/>
            <person name="Hansson D."/>
            <person name="Henrissat B."/>
            <person name="Hietala A."/>
            <person name="Himmelstrand K."/>
            <person name="Hoffmeister D."/>
            <person name="Hogberg N."/>
            <person name="James T.Y."/>
            <person name="Karlsson M."/>
            <person name="Kohler A."/>
            <person name="Kues U."/>
            <person name="Lee Y.H."/>
            <person name="Lin Y.C."/>
            <person name="Lind M."/>
            <person name="Lindquist E."/>
            <person name="Lombard V."/>
            <person name="Lucas S."/>
            <person name="Lunden K."/>
            <person name="Morin E."/>
            <person name="Murat C."/>
            <person name="Park J."/>
            <person name="Raffaello T."/>
            <person name="Rouze P."/>
            <person name="Salamov A."/>
            <person name="Schmutz J."/>
            <person name="Solheim H."/>
            <person name="Stahlberg J."/>
            <person name="Velez H."/>
            <person name="de Vries R.P."/>
            <person name="Wiebenga A."/>
            <person name="Woodward S."/>
            <person name="Yakovlev I."/>
            <person name="Garbelotto M."/>
            <person name="Martin F."/>
            <person name="Grigoriev I.V."/>
            <person name="Stenlid J."/>
        </authorList>
    </citation>
    <scope>NUCLEOTIDE SEQUENCE [LARGE SCALE GENOMIC DNA]</scope>
    <source>
        <strain evidence="2 3">TC 32-1</strain>
    </source>
</reference>
<organism evidence="2 3">
    <name type="scientific">Heterobasidion irregulare (strain TC 32-1)</name>
    <dbReference type="NCBI Taxonomy" id="747525"/>
    <lineage>
        <taxon>Eukaryota</taxon>
        <taxon>Fungi</taxon>
        <taxon>Dikarya</taxon>
        <taxon>Basidiomycota</taxon>
        <taxon>Agaricomycotina</taxon>
        <taxon>Agaricomycetes</taxon>
        <taxon>Russulales</taxon>
        <taxon>Bondarzewiaceae</taxon>
        <taxon>Heterobasidion</taxon>
        <taxon>Heterobasidion annosum species complex</taxon>
    </lineage>
</organism>
<dbReference type="RefSeq" id="XP_009547296.1">
    <property type="nucleotide sequence ID" value="XM_009549001.1"/>
</dbReference>
<gene>
    <name evidence="2" type="ORF">HETIRDRAFT_440397</name>
</gene>
<dbReference type="GeneID" id="20675259"/>
<proteinExistence type="predicted"/>
<evidence type="ECO:0000313" key="2">
    <source>
        <dbReference type="EMBL" id="ETW80563.1"/>
    </source>
</evidence>
<keyword evidence="3" id="KW-1185">Reference proteome</keyword>
<dbReference type="EMBL" id="KI925459">
    <property type="protein sequence ID" value="ETW80563.1"/>
    <property type="molecule type" value="Genomic_DNA"/>
</dbReference>
<dbReference type="AlphaFoldDB" id="W4K3Z9"/>
<evidence type="ECO:0000313" key="3">
    <source>
        <dbReference type="Proteomes" id="UP000030671"/>
    </source>
</evidence>
<feature type="non-terminal residue" evidence="2">
    <location>
        <position position="73"/>
    </location>
</feature>
<sequence>MCVCMGVGNGLDFLFFFFFFYDLFFSFLPPLDIAISFLIFFRLVSFCLWVHTPPPHCYTICYDSPKFMDPPMR</sequence>
<evidence type="ECO:0000256" key="1">
    <source>
        <dbReference type="SAM" id="Phobius"/>
    </source>
</evidence>
<keyword evidence="1" id="KW-1133">Transmembrane helix</keyword>
<feature type="transmembrane region" description="Helical" evidence="1">
    <location>
        <begin position="7"/>
        <end position="27"/>
    </location>
</feature>
<keyword evidence="1" id="KW-0812">Transmembrane</keyword>
<protein>
    <submittedName>
        <fullName evidence="2">Uncharacterized protein</fullName>
    </submittedName>
</protein>
<dbReference type="HOGENOM" id="CLU_2711582_0_0_1"/>